<sequence length="172" mass="19846">MEAELLNGDFDRAGKIARLAAIRKQIWDAHQEVDEARQEAKASQLELEALFRHKLELGTRLAHFEEEANKLSKVDGEYEFLELVSLEEFAASNPDVDPEQMDGIELMLARVDDEEKRRLDLFGQRIALKEKVAELELIIESQAEALRFKGQFCHYVKQLEETAQRLAEHIIQ</sequence>
<keyword evidence="3" id="KW-0539">Nucleus</keyword>
<dbReference type="RefSeq" id="XP_024665124.1">
    <property type="nucleotide sequence ID" value="XM_024809356.1"/>
</dbReference>
<dbReference type="Pfam" id="PF09766">
    <property type="entry name" value="FmiP_Thoc5"/>
    <property type="match status" value="1"/>
</dbReference>
<keyword evidence="4" id="KW-0175">Coiled coil</keyword>
<dbReference type="Proteomes" id="UP000238350">
    <property type="component" value="Unassembled WGS sequence"/>
</dbReference>
<feature type="coiled-coil region" evidence="4">
    <location>
        <begin position="19"/>
        <end position="53"/>
    </location>
</feature>
<evidence type="ECO:0000256" key="2">
    <source>
        <dbReference type="ARBA" id="ARBA00008044"/>
    </source>
</evidence>
<evidence type="ECO:0000313" key="5">
    <source>
        <dbReference type="EMBL" id="PRT55179.1"/>
    </source>
</evidence>
<proteinExistence type="inferred from homology"/>
<dbReference type="EMBL" id="NDIQ01000021">
    <property type="protein sequence ID" value="PRT55179.1"/>
    <property type="molecule type" value="Genomic_DNA"/>
</dbReference>
<comment type="similarity">
    <text evidence="2">Belongs to the THOC5 family.</text>
</comment>
<evidence type="ECO:0000256" key="1">
    <source>
        <dbReference type="ARBA" id="ARBA00004123"/>
    </source>
</evidence>
<keyword evidence="6" id="KW-1185">Reference proteome</keyword>
<comment type="caution">
    <text evidence="5">The sequence shown here is derived from an EMBL/GenBank/DDBJ whole genome shotgun (WGS) entry which is preliminary data.</text>
</comment>
<evidence type="ECO:0000256" key="3">
    <source>
        <dbReference type="ARBA" id="ARBA00023242"/>
    </source>
</evidence>
<accession>A0A2T0FJM7</accession>
<dbReference type="GeneID" id="36516547"/>
<dbReference type="GO" id="GO:0005634">
    <property type="term" value="C:nucleus"/>
    <property type="evidence" value="ECO:0007669"/>
    <property type="project" value="UniProtKB-SubCell"/>
</dbReference>
<comment type="subcellular location">
    <subcellularLocation>
        <location evidence="1">Nucleus</location>
    </subcellularLocation>
</comment>
<evidence type="ECO:0000256" key="4">
    <source>
        <dbReference type="SAM" id="Coils"/>
    </source>
</evidence>
<evidence type="ECO:0000313" key="6">
    <source>
        <dbReference type="Proteomes" id="UP000238350"/>
    </source>
</evidence>
<protein>
    <submittedName>
        <fullName evidence="5">Uncharacterized protein</fullName>
    </submittedName>
</protein>
<reference evidence="5 6" key="1">
    <citation type="submission" date="2017-04" db="EMBL/GenBank/DDBJ databases">
        <title>Genome sequencing of [Candida] sorbophila.</title>
        <authorList>
            <person name="Ahn J.O."/>
        </authorList>
    </citation>
    <scope>NUCLEOTIDE SEQUENCE [LARGE SCALE GENOMIC DNA]</scope>
    <source>
        <strain evidence="5 6">DS02</strain>
    </source>
</reference>
<organism evidence="5 6">
    <name type="scientific">Wickerhamiella sorbophila</name>
    <dbReference type="NCBI Taxonomy" id="45607"/>
    <lineage>
        <taxon>Eukaryota</taxon>
        <taxon>Fungi</taxon>
        <taxon>Dikarya</taxon>
        <taxon>Ascomycota</taxon>
        <taxon>Saccharomycotina</taxon>
        <taxon>Dipodascomycetes</taxon>
        <taxon>Dipodascales</taxon>
        <taxon>Trichomonascaceae</taxon>
        <taxon>Wickerhamiella</taxon>
    </lineage>
</organism>
<name>A0A2T0FJM7_9ASCO</name>
<dbReference type="AlphaFoldDB" id="A0A2T0FJM7"/>
<dbReference type="InterPro" id="IPR019163">
    <property type="entry name" value="THO_Thoc5"/>
</dbReference>
<gene>
    <name evidence="5" type="ORF">B9G98_02799</name>
</gene>